<evidence type="ECO:0000256" key="15">
    <source>
        <dbReference type="ARBA" id="ARBA00056278"/>
    </source>
</evidence>
<keyword evidence="6" id="KW-0677">Repeat</keyword>
<dbReference type="SMART" id="SM00355">
    <property type="entry name" value="ZnF_C2H2"/>
    <property type="match status" value="5"/>
</dbReference>
<dbReference type="PANTHER" id="PTHR46179:SF25">
    <property type="entry name" value="METAL RESPONSE ELEMENT-BINDING TRANSCRIPTION FACTOR-1, ISOFORM C"/>
    <property type="match status" value="1"/>
</dbReference>
<dbReference type="FunFam" id="3.30.160.60:FF:000072">
    <property type="entry name" value="zinc finger protein 143 isoform X1"/>
    <property type="match status" value="1"/>
</dbReference>
<dbReference type="Gene3D" id="3.30.160.60">
    <property type="entry name" value="Classic Zinc Finger"/>
    <property type="match status" value="5"/>
</dbReference>
<evidence type="ECO:0000256" key="1">
    <source>
        <dbReference type="ARBA" id="ARBA00004123"/>
    </source>
</evidence>
<evidence type="ECO:0000256" key="9">
    <source>
        <dbReference type="ARBA" id="ARBA00022990"/>
    </source>
</evidence>
<evidence type="ECO:0000256" key="3">
    <source>
        <dbReference type="ARBA" id="ARBA00022490"/>
    </source>
</evidence>
<dbReference type="FunFam" id="3.30.160.60:FF:000370">
    <property type="entry name" value="Metal regulatory transcription factor 1"/>
    <property type="match status" value="1"/>
</dbReference>
<feature type="region of interest" description="Disordered" evidence="20">
    <location>
        <begin position="647"/>
        <end position="712"/>
    </location>
</feature>
<feature type="domain" description="C2H2-type" evidence="21">
    <location>
        <begin position="259"/>
        <end position="288"/>
    </location>
</feature>
<accession>A0A452F5Q8</accession>
<evidence type="ECO:0000256" key="12">
    <source>
        <dbReference type="ARBA" id="ARBA00023159"/>
    </source>
</evidence>
<evidence type="ECO:0000313" key="22">
    <source>
        <dbReference type="Ensembl" id="ENSCHIP00000019687.1"/>
    </source>
</evidence>
<dbReference type="PANTHER" id="PTHR46179">
    <property type="entry name" value="ZINC FINGER PROTEIN"/>
    <property type="match status" value="1"/>
</dbReference>
<feature type="compositionally biased region" description="Low complexity" evidence="20">
    <location>
        <begin position="685"/>
        <end position="694"/>
    </location>
</feature>
<dbReference type="SUPFAM" id="SSF57667">
    <property type="entry name" value="beta-beta-alpha zinc fingers"/>
    <property type="match status" value="3"/>
</dbReference>
<dbReference type="GeneTree" id="ENSGT00940000157291"/>
<keyword evidence="23" id="KW-1185">Reference proteome</keyword>
<evidence type="ECO:0000256" key="17">
    <source>
        <dbReference type="ARBA" id="ARBA00083009"/>
    </source>
</evidence>
<evidence type="ECO:0000256" key="7">
    <source>
        <dbReference type="ARBA" id="ARBA00022771"/>
    </source>
</evidence>
<evidence type="ECO:0000256" key="5">
    <source>
        <dbReference type="ARBA" id="ARBA00022723"/>
    </source>
</evidence>
<feature type="domain" description="C2H2-type" evidence="21">
    <location>
        <begin position="140"/>
        <end position="169"/>
    </location>
</feature>
<evidence type="ECO:0000256" key="10">
    <source>
        <dbReference type="ARBA" id="ARBA00023015"/>
    </source>
</evidence>
<dbReference type="InterPro" id="IPR013087">
    <property type="entry name" value="Znf_C2H2_type"/>
</dbReference>
<keyword evidence="9" id="KW-0007">Acetylation</keyword>
<comment type="function">
    <text evidence="15">Zinc-dependent transcriptional regulator of cellular adaption to conditions of exposure to heavy metals. Binds to metal responsive elements (MRE) in promoters and activates the transcription of metallothionein genes like metallothionein-2/MT2A. Also regulates the expression of metalloproteases in response to intracellular zinc and functions as a catabolic regulator of cartilages.</text>
</comment>
<keyword evidence="10" id="KW-0805">Transcription regulation</keyword>
<dbReference type="GO" id="GO:0008270">
    <property type="term" value="F:zinc ion binding"/>
    <property type="evidence" value="ECO:0007669"/>
    <property type="project" value="UniProtKB-KW"/>
</dbReference>
<reference evidence="22" key="3">
    <citation type="submission" date="2025-09" db="UniProtKB">
        <authorList>
            <consortium name="Ensembl"/>
        </authorList>
    </citation>
    <scope>IDENTIFICATION</scope>
</reference>
<dbReference type="AlphaFoldDB" id="A0A452F5Q8"/>
<keyword evidence="5" id="KW-0479">Metal-binding</keyword>
<evidence type="ECO:0000256" key="16">
    <source>
        <dbReference type="ARBA" id="ARBA00068055"/>
    </source>
</evidence>
<keyword evidence="4" id="KW-0597">Phosphoprotein</keyword>
<evidence type="ECO:0000313" key="23">
    <source>
        <dbReference type="Proteomes" id="UP000291000"/>
    </source>
</evidence>
<evidence type="ECO:0000256" key="19">
    <source>
        <dbReference type="PROSITE-ProRule" id="PRU00042"/>
    </source>
</evidence>
<feature type="domain" description="C2H2-type" evidence="21">
    <location>
        <begin position="229"/>
        <end position="258"/>
    </location>
</feature>
<dbReference type="Proteomes" id="UP000291000">
    <property type="component" value="Chromosome 3"/>
</dbReference>
<evidence type="ECO:0000256" key="6">
    <source>
        <dbReference type="ARBA" id="ARBA00022737"/>
    </source>
</evidence>
<dbReference type="Bgee" id="ENSCHIG00000018538">
    <property type="expression patterns" value="Expressed in adult mammalian kidney and 17 other cell types or tissues"/>
</dbReference>
<keyword evidence="12" id="KW-0010">Activator</keyword>
<dbReference type="GO" id="GO:0005654">
    <property type="term" value="C:nucleoplasm"/>
    <property type="evidence" value="ECO:0007669"/>
    <property type="project" value="UniProtKB-ARBA"/>
</dbReference>
<dbReference type="Ensembl" id="ENSCHIT00000027503.1">
    <property type="protein sequence ID" value="ENSCHIP00000019687.1"/>
    <property type="gene ID" value="ENSCHIG00000018538.1"/>
</dbReference>
<evidence type="ECO:0000256" key="2">
    <source>
        <dbReference type="ARBA" id="ARBA00004496"/>
    </source>
</evidence>
<organism evidence="22 23">
    <name type="scientific">Capra hircus</name>
    <name type="common">Goat</name>
    <dbReference type="NCBI Taxonomy" id="9925"/>
    <lineage>
        <taxon>Eukaryota</taxon>
        <taxon>Metazoa</taxon>
        <taxon>Chordata</taxon>
        <taxon>Craniata</taxon>
        <taxon>Vertebrata</taxon>
        <taxon>Euteleostomi</taxon>
        <taxon>Mammalia</taxon>
        <taxon>Eutheria</taxon>
        <taxon>Laurasiatheria</taxon>
        <taxon>Artiodactyla</taxon>
        <taxon>Ruminantia</taxon>
        <taxon>Pecora</taxon>
        <taxon>Bovidae</taxon>
        <taxon>Caprinae</taxon>
        <taxon>Capra</taxon>
    </lineage>
</organism>
<feature type="region of interest" description="Disordered" evidence="20">
    <location>
        <begin position="430"/>
        <end position="454"/>
    </location>
</feature>
<dbReference type="GO" id="GO:0000978">
    <property type="term" value="F:RNA polymerase II cis-regulatory region sequence-specific DNA binding"/>
    <property type="evidence" value="ECO:0007669"/>
    <property type="project" value="UniProtKB-ARBA"/>
</dbReference>
<evidence type="ECO:0000256" key="11">
    <source>
        <dbReference type="ARBA" id="ARBA00023125"/>
    </source>
</evidence>
<dbReference type="GO" id="GO:0010038">
    <property type="term" value="P:response to metal ion"/>
    <property type="evidence" value="ECO:0007669"/>
    <property type="project" value="UniProtKB-ARBA"/>
</dbReference>
<evidence type="ECO:0000256" key="18">
    <source>
        <dbReference type="ARBA" id="ARBA00083793"/>
    </source>
</evidence>
<dbReference type="FunFam" id="3.30.160.60:FF:000349">
    <property type="entry name" value="metal regulatory transcription factor 1"/>
    <property type="match status" value="1"/>
</dbReference>
<dbReference type="GO" id="GO:0003700">
    <property type="term" value="F:DNA-binding transcription factor activity"/>
    <property type="evidence" value="ECO:0007669"/>
    <property type="project" value="UniProtKB-ARBA"/>
</dbReference>
<dbReference type="PROSITE" id="PS00028">
    <property type="entry name" value="ZINC_FINGER_C2H2_1"/>
    <property type="match status" value="5"/>
</dbReference>
<gene>
    <name evidence="22" type="primary">MTF1</name>
</gene>
<dbReference type="GO" id="GO:0005737">
    <property type="term" value="C:cytoplasm"/>
    <property type="evidence" value="ECO:0007669"/>
    <property type="project" value="UniProtKB-SubCell"/>
</dbReference>
<evidence type="ECO:0000256" key="14">
    <source>
        <dbReference type="ARBA" id="ARBA00023242"/>
    </source>
</evidence>
<keyword evidence="14" id="KW-0539">Nucleus</keyword>
<dbReference type="GO" id="GO:0045944">
    <property type="term" value="P:positive regulation of transcription by RNA polymerase II"/>
    <property type="evidence" value="ECO:0007669"/>
    <property type="project" value="UniProtKB-ARBA"/>
</dbReference>
<evidence type="ECO:0000256" key="13">
    <source>
        <dbReference type="ARBA" id="ARBA00023163"/>
    </source>
</evidence>
<dbReference type="InterPro" id="IPR036236">
    <property type="entry name" value="Znf_C2H2_sf"/>
</dbReference>
<evidence type="ECO:0000256" key="8">
    <source>
        <dbReference type="ARBA" id="ARBA00022833"/>
    </source>
</evidence>
<dbReference type="FunFam" id="3.30.160.60:FF:000199">
    <property type="entry name" value="metal regulatory transcription factor 1"/>
    <property type="match status" value="1"/>
</dbReference>
<dbReference type="InterPro" id="IPR051061">
    <property type="entry name" value="Zinc_finger_trans_reg"/>
</dbReference>
<evidence type="ECO:0000256" key="20">
    <source>
        <dbReference type="SAM" id="MobiDB-lite"/>
    </source>
</evidence>
<keyword evidence="3" id="KW-0963">Cytoplasm</keyword>
<feature type="domain" description="C2H2-type" evidence="21">
    <location>
        <begin position="170"/>
        <end position="199"/>
    </location>
</feature>
<keyword evidence="13" id="KW-0804">Transcription</keyword>
<dbReference type="EMBL" id="LWLT01000004">
    <property type="status" value="NOT_ANNOTATED_CDS"/>
    <property type="molecule type" value="Genomic_DNA"/>
</dbReference>
<dbReference type="Pfam" id="PF00096">
    <property type="entry name" value="zf-C2H2"/>
    <property type="match status" value="5"/>
</dbReference>
<keyword evidence="7 19" id="KW-0863">Zinc-finger</keyword>
<evidence type="ECO:0000259" key="21">
    <source>
        <dbReference type="PROSITE" id="PS50157"/>
    </source>
</evidence>
<reference evidence="22" key="2">
    <citation type="submission" date="2025-08" db="UniProtKB">
        <authorList>
            <consortium name="Ensembl"/>
        </authorList>
    </citation>
    <scope>IDENTIFICATION</scope>
</reference>
<reference evidence="22 23" key="1">
    <citation type="submission" date="2016-04" db="EMBL/GenBank/DDBJ databases">
        <title>Polished mammalian reference genomes with single-molecule sequencing and chromosome conformation capture applied to the Capra hircus genome.</title>
        <authorList>
            <person name="Bickhart D.M."/>
            <person name="Koren S."/>
            <person name="Rosen B."/>
            <person name="Hastie A."/>
            <person name="Liachko I."/>
            <person name="Sullivan S.T."/>
            <person name="Burton J."/>
            <person name="Sayre B.L."/>
            <person name="Huson H.J."/>
            <person name="Lee J."/>
            <person name="Lam E."/>
            <person name="Kelley C.M."/>
            <person name="Hutchison J.L."/>
            <person name="Zhou Y."/>
            <person name="Sun J."/>
            <person name="Crisa A."/>
            <person name="Schwartz J.C."/>
            <person name="Hammond J.A."/>
            <person name="Schroeder S.G."/>
            <person name="Liu G.E."/>
            <person name="Dunham M."/>
            <person name="Shendure J."/>
            <person name="Sonstegard T.S."/>
            <person name="Phillippy A.M."/>
            <person name="Van Tassell C.P."/>
            <person name="Smith T.P."/>
        </authorList>
    </citation>
    <scope>NUCLEOTIDE SEQUENCE [LARGE SCALE GENOMIC DNA]</scope>
</reference>
<sequence length="753" mass="81419">MGDHSPDDSISYFEVEEDELTPDDKMLRFVDKNGLVPSSSGTVYDRTTVLIEQDPGTLEDEDDDGQCGEHLPFLVGGEEGFHLIDHEAMSQGYVQHIISPDQIHLTINPGSTPMPRNIEGATLTLQSECPETKRKEVKRYQCTFEGCPRTYSTAGNLRTHQKTHRGEYTFVCNQEGCGKAFLTSYSLRIHVRVHTKEKPFECDVQGCEKAFNTLYRLKAHQRLHTGKTFNCESEGCSKYFTTLSDLRKHIRTHTGEKPFRCDHDGCGKAFAASHHLKTHVRTHTGEFSQFANSCFRVFEDPDLQCLRLRGINVTLGKEKLETRSIAKDHSHPAALHRLGVQTCFWMVRLMRLSLSLPQGQNLSTLSPAIIFGPMFQKSDDPAIQEDPQQTAALIESFNGDAESVSDVPPSTRHSASLSLPLILQPGISEPPQPLLPASAPSAPLPAPSLGTGSQQAAFGNPPALLQPPEVPVAHSAQFAANHQEFLPHLQAPQPIVPGLSVVAGALASAAAVASAMAAPPQTQSTTEPLPAMVQTLPLDANSVLTSNPTLTITPTPSAAILQPSLVMGEQNLQWILNGTTSTPQTQEQIQQASKVEKVFFTTAVPVASSTGSAVQQIGLSVPVIIIKQEEACQCQCACRDSAKERAASRGKGCPSPPPPTLSAQPPDGPSLKLPPQTFSPPPIPLSASSAAPSSCEQSRPAVTPSDPQTEPLRAIDMSEFLSLQSLDTTSNLIPIEALLQEEEEMGLTSSFSK</sequence>
<evidence type="ECO:0000256" key="4">
    <source>
        <dbReference type="ARBA" id="ARBA00022553"/>
    </source>
</evidence>
<comment type="subcellular location">
    <subcellularLocation>
        <location evidence="2">Cytoplasm</location>
    </subcellularLocation>
    <subcellularLocation>
        <location evidence="1">Nucleus</location>
    </subcellularLocation>
</comment>
<feature type="domain" description="C2H2-type" evidence="21">
    <location>
        <begin position="200"/>
        <end position="229"/>
    </location>
</feature>
<dbReference type="PROSITE" id="PS50157">
    <property type="entry name" value="ZINC_FINGER_C2H2_2"/>
    <property type="match status" value="5"/>
</dbReference>
<protein>
    <recommendedName>
        <fullName evidence="16">Metal regulatory transcription factor 1</fullName>
    </recommendedName>
    <alternativeName>
        <fullName evidence="18">MRE-binding transcription factor</fullName>
    </alternativeName>
    <alternativeName>
        <fullName evidence="17">Transcription factor MTF-1</fullName>
    </alternativeName>
</protein>
<proteinExistence type="predicted"/>
<keyword evidence="8" id="KW-0862">Zinc</keyword>
<dbReference type="FunFam" id="3.30.160.60:FF:000397">
    <property type="entry name" value="Metal regulatory transcription factor 1"/>
    <property type="match status" value="1"/>
</dbReference>
<name>A0A452F5Q8_CAPHI</name>
<keyword evidence="11" id="KW-0238">DNA-binding</keyword>